<name>A0A1J5QQT7_9ZZZZ</name>
<feature type="domain" description="VOC" evidence="1">
    <location>
        <begin position="12"/>
        <end position="127"/>
    </location>
</feature>
<sequence>MSVRHEAWPAGTPAWSDLTVPDRVTAHNFYRTLFGWSIADGPAEMGYYANATLHGETVAGIEQAMDGQAGMPPAWMTYLATDDAEATAAAVTAAGGTVLVPAMAVMDLGSMGRFADPTGAVFGVWQSGTHTGANIVNEPGSVVWNEVMTTDFEAAKAFYATVFGYTYTDMSGNGFVYATVEVDGVTRGGIGAIGPEMGPLPPHWLTYFATGDTDASVTLVTEHGGSLVRDAWDSPYGRMAVVTGPAGETFALMGTTPDPAESAVSGS</sequence>
<accession>A0A1J5QQT7</accession>
<dbReference type="PANTHER" id="PTHR33993">
    <property type="entry name" value="GLYOXALASE-RELATED"/>
    <property type="match status" value="1"/>
</dbReference>
<dbReference type="PROSITE" id="PS51819">
    <property type="entry name" value="VOC"/>
    <property type="match status" value="2"/>
</dbReference>
<evidence type="ECO:0000259" key="1">
    <source>
        <dbReference type="PROSITE" id="PS51819"/>
    </source>
</evidence>
<dbReference type="SUPFAM" id="SSF54593">
    <property type="entry name" value="Glyoxalase/Bleomycin resistance protein/Dihydroxybiphenyl dioxygenase"/>
    <property type="match status" value="2"/>
</dbReference>
<feature type="domain" description="VOC" evidence="1">
    <location>
        <begin position="141"/>
        <end position="255"/>
    </location>
</feature>
<gene>
    <name evidence="2" type="ORF">GALL_323980</name>
</gene>
<dbReference type="InterPro" id="IPR029068">
    <property type="entry name" value="Glyas_Bleomycin-R_OHBP_Dase"/>
</dbReference>
<dbReference type="PANTHER" id="PTHR33993:SF14">
    <property type="entry name" value="GB|AAF24581.1"/>
    <property type="match status" value="1"/>
</dbReference>
<reference evidence="2" key="1">
    <citation type="submission" date="2016-10" db="EMBL/GenBank/DDBJ databases">
        <title>Sequence of Gallionella enrichment culture.</title>
        <authorList>
            <person name="Poehlein A."/>
            <person name="Muehling M."/>
            <person name="Daniel R."/>
        </authorList>
    </citation>
    <scope>NUCLEOTIDE SEQUENCE</scope>
</reference>
<dbReference type="AlphaFoldDB" id="A0A1J5QQT7"/>
<dbReference type="InterPro" id="IPR052164">
    <property type="entry name" value="Anthracycline_SecMetBiosynth"/>
</dbReference>
<dbReference type="Gene3D" id="3.10.180.10">
    <property type="entry name" value="2,3-Dihydroxybiphenyl 1,2-Dioxygenase, domain 1"/>
    <property type="match status" value="2"/>
</dbReference>
<proteinExistence type="predicted"/>
<evidence type="ECO:0000313" key="2">
    <source>
        <dbReference type="EMBL" id="OIQ85760.1"/>
    </source>
</evidence>
<dbReference type="InterPro" id="IPR037523">
    <property type="entry name" value="VOC_core"/>
</dbReference>
<dbReference type="CDD" id="cd07247">
    <property type="entry name" value="SgaA_N_like"/>
    <property type="match status" value="1"/>
</dbReference>
<protein>
    <submittedName>
        <fullName evidence="2">27 kDa antigen Cfp30B</fullName>
    </submittedName>
</protein>
<dbReference type="InterPro" id="IPR004360">
    <property type="entry name" value="Glyas_Fos-R_dOase_dom"/>
</dbReference>
<comment type="caution">
    <text evidence="2">The sequence shown here is derived from an EMBL/GenBank/DDBJ whole genome shotgun (WGS) entry which is preliminary data.</text>
</comment>
<organism evidence="2">
    <name type="scientific">mine drainage metagenome</name>
    <dbReference type="NCBI Taxonomy" id="410659"/>
    <lineage>
        <taxon>unclassified sequences</taxon>
        <taxon>metagenomes</taxon>
        <taxon>ecological metagenomes</taxon>
    </lineage>
</organism>
<dbReference type="EMBL" id="MLJW01000523">
    <property type="protein sequence ID" value="OIQ85760.1"/>
    <property type="molecule type" value="Genomic_DNA"/>
</dbReference>
<dbReference type="Pfam" id="PF00903">
    <property type="entry name" value="Glyoxalase"/>
    <property type="match status" value="2"/>
</dbReference>